<evidence type="ECO:0000313" key="2">
    <source>
        <dbReference type="EMBL" id="KAJ3215270.1"/>
    </source>
</evidence>
<sequence length="1071" mass="119017">MDCSFEVQALQMMKNIAQPNSLEVEKKTENNHHQFKESTFSVTNKPDDNLTKAKKSYDVIMTEINTNNSKLTSTLLEITNNQNQHISPSANCAHNVFLNPVFSSENRLNENSNQTFSNATNNQLNPIVTQQPIPIQNQISSSVWMHNTPTTAQSSQTQKLLFTSHNNFNLSAPDMINSSLPQPFSNNNQSIPQQLPTTYIPSYPVVSTNNYSNQQILSTLSQIPVTSQQYISALPDQFPVTTQHFVSATTQFLSTTPQYVATTAEPLPTTTQYLPTTTLIIPTTQFNPSTTQYVTSAPVTQFMATNTNSHHPTVSHLLQANNVPTTLTNQQFSSSVSQFHPNTTSFVTHSNPTLQLHNTNTNEQYLLSTSSKSLPNYTSAIQTSSIGSTPSFSQDQKESPASLSNKQIPHSLLSNQSNTSISSQPNSLVQSQPNSLGQYAPAPMSSASFLPLIPNVNNTILNQNSVVLTTQPQNIANSMLKVDANNSFTHPVISSLEGQSVETQSTYRNTQPPTSSKNLSTAVAALVNNNPATSNAIVTAVAQVVAEAVRTAVVQQQIQINQQVEIQQEQVFQQEQIIAQQQAHIQAQQEQIIAQNTFQICQEKALEEATAASEKAQMQAINTMMINDQIQQQFGISPSLLTQSHEAEVSVKKEVEATNSEENLVKPENGNSAEIDRDNEVEENDSDGALSDGNIEEDEPMEKEVLDFAKLEENIDSRAFDAAENIPDIFETSVFYLYKIIRHKLYKPMYRTQADYGLKRWGLTSGRLCQILGCEPILRTLADFERRPHCEKVCRTLQSCVKDSSPMISLPQLWSRSLLECTEEKVVSSTVIMKAHKTLMEIEKSSFASSKDDMKVDKKRNSGHDPLQYLEFNVPENLAEHISDFFNGKLSIDPLWNPSSFINPSRKFFINNDIIADPLNESWVDGSLNCSCFLPLIDSSNDYSFAQKYYEKLQEEIANGHVKEALVLAVYDLSIPWVRSALEKSSSVFLFPQKFVPLSGKISVSIKKRTRKRARLSSSSSSSTSVNSSSSSPDDDGVGYCLIYQGPRNQKFYNKFKNFGLCPGLNCPSFK</sequence>
<name>A0AAD5TZX5_9FUNG</name>
<dbReference type="EMBL" id="JADGJW010000555">
    <property type="protein sequence ID" value="KAJ3215270.1"/>
    <property type="molecule type" value="Genomic_DNA"/>
</dbReference>
<feature type="region of interest" description="Disordered" evidence="1">
    <location>
        <begin position="1013"/>
        <end position="1035"/>
    </location>
</feature>
<comment type="caution">
    <text evidence="2">The sequence shown here is derived from an EMBL/GenBank/DDBJ whole genome shotgun (WGS) entry which is preliminary data.</text>
</comment>
<evidence type="ECO:0000313" key="3">
    <source>
        <dbReference type="Proteomes" id="UP001211065"/>
    </source>
</evidence>
<feature type="compositionally biased region" description="Low complexity" evidence="1">
    <location>
        <begin position="1017"/>
        <end position="1032"/>
    </location>
</feature>
<evidence type="ECO:0000256" key="1">
    <source>
        <dbReference type="SAM" id="MobiDB-lite"/>
    </source>
</evidence>
<dbReference type="Proteomes" id="UP001211065">
    <property type="component" value="Unassembled WGS sequence"/>
</dbReference>
<reference evidence="2" key="1">
    <citation type="submission" date="2020-05" db="EMBL/GenBank/DDBJ databases">
        <title>Phylogenomic resolution of chytrid fungi.</title>
        <authorList>
            <person name="Stajich J.E."/>
            <person name="Amses K."/>
            <person name="Simmons R."/>
            <person name="Seto K."/>
            <person name="Myers J."/>
            <person name="Bonds A."/>
            <person name="Quandt C.A."/>
            <person name="Barry K."/>
            <person name="Liu P."/>
            <person name="Grigoriev I."/>
            <person name="Longcore J.E."/>
            <person name="James T.Y."/>
        </authorList>
    </citation>
    <scope>NUCLEOTIDE SEQUENCE</scope>
    <source>
        <strain evidence="2">JEL0476</strain>
    </source>
</reference>
<feature type="region of interest" description="Disordered" evidence="1">
    <location>
        <begin position="384"/>
        <end position="440"/>
    </location>
</feature>
<organism evidence="2 3">
    <name type="scientific">Clydaea vesicula</name>
    <dbReference type="NCBI Taxonomy" id="447962"/>
    <lineage>
        <taxon>Eukaryota</taxon>
        <taxon>Fungi</taxon>
        <taxon>Fungi incertae sedis</taxon>
        <taxon>Chytridiomycota</taxon>
        <taxon>Chytridiomycota incertae sedis</taxon>
        <taxon>Chytridiomycetes</taxon>
        <taxon>Lobulomycetales</taxon>
        <taxon>Lobulomycetaceae</taxon>
        <taxon>Clydaea</taxon>
    </lineage>
</organism>
<proteinExistence type="predicted"/>
<accession>A0AAD5TZX5</accession>
<keyword evidence="3" id="KW-1185">Reference proteome</keyword>
<feature type="region of interest" description="Disordered" evidence="1">
    <location>
        <begin position="654"/>
        <end position="696"/>
    </location>
</feature>
<protein>
    <submittedName>
        <fullName evidence="2">Uncharacterized protein</fullName>
    </submittedName>
</protein>
<feature type="compositionally biased region" description="Polar residues" evidence="1">
    <location>
        <begin position="384"/>
        <end position="437"/>
    </location>
</feature>
<feature type="compositionally biased region" description="Acidic residues" evidence="1">
    <location>
        <begin position="677"/>
        <end position="686"/>
    </location>
</feature>
<gene>
    <name evidence="2" type="ORF">HK099_006439</name>
</gene>
<dbReference type="AlphaFoldDB" id="A0AAD5TZX5"/>